<dbReference type="GO" id="GO:0043531">
    <property type="term" value="F:ADP binding"/>
    <property type="evidence" value="ECO:0007669"/>
    <property type="project" value="InterPro"/>
</dbReference>
<keyword evidence="9" id="KW-1185">Reference proteome</keyword>
<evidence type="ECO:0000313" key="9">
    <source>
        <dbReference type="Proteomes" id="UP000237000"/>
    </source>
</evidence>
<dbReference type="PANTHER" id="PTHR23155:SF1185">
    <property type="entry name" value="DISEASE RESISTANCE RPP8-LIKE PROTEIN 3-RELATED"/>
    <property type="match status" value="1"/>
</dbReference>
<keyword evidence="1" id="KW-0677">Repeat</keyword>
<feature type="domain" description="Disease resistance N-terminal" evidence="5">
    <location>
        <begin position="13"/>
        <end position="93"/>
    </location>
</feature>
<dbReference type="PRINTS" id="PR00364">
    <property type="entry name" value="DISEASERSIST"/>
</dbReference>
<sequence length="956" mass="109955">MAEFVASKLAEAVVSQAAQRITDLLFHEATPLSSVKDDVLSLRTELRRMQCFLRDAEKKQEQDERVRNWVAEVRDLACEIEDVVEVYIHKVHSSYIKAFHLRKLRTQINSIKDKITSLRDSTQTYQIEFTSSGAREGIRSLRSLRRSYPDDEEDIVISLKDTTVALKAQLMTEEDQRRVVSIVGMGGLGKTTLAKKVYNDVDIKKHFDCFAWVFISQQYLPREVLSDILMQVGFQSDQHEGSNLEEEKYTKESLEERKSKREILKGLDHHELVNLMKVELEDKRYFIVLDDIWSIDAWYSIQSAFPNGKVGSKVLFTTRVETVALSTNPHSPPIRPPLLTSAESWTLLQCKVFQREYFSEEDFPSQFEAIGKEMVEKCGGLPLAIVVLGGLLRTKSSFHEWEKLRKHVKSHVISKLQLQQQYRVEDILDLSFQDLSYYLKPCFLYLGSFPEDSEISKSKLIRLWIAEGFVPTVGKEDVEGTTMEDIAEQYLGELIDRCMVQVSKKDHTGKGVKTCRLHDIMRDFCISKAKKENFLEMMQLQEMNMMMPTTASIQYPTTAHSRRIAVHANHGLNRHAPCMEQVHPHLRSFLCHGLNTDQHISFLRTKNITLLRVLELDLLGKDIDDAQKLPSEIGNLIHLRYLTVSGICTLKLPYSIGNLQNLNTLDLRGIHYAFLPWTISKLGRLRHLLFPEGYSTIHGTIKRNLFRNSTVANLETLKGIHAEDLIRDNAVLPLTNIRNLEIKNFRSDEEVRLVLESLSTQLDCLRSLRMQLMTYSNNFEFPSLKLLSECRVLSSLSLTGELSQLNFSFLPKSLAKLALEQLSLDKEKLAILQKLPNLRILQIMDNADTINYKWLCSVDGFPKLEILTLCDLLGLKEWKVEIGAMPILKILNIHRVGLRVFPHGLKFVSTLRELNISSMPKKFRDRLMVDEDGLEGKDFYKVRHIPSITFSKTRIR</sequence>
<name>A0A2P5FLF0_TREOI</name>
<dbReference type="Gene3D" id="3.40.50.300">
    <property type="entry name" value="P-loop containing nucleotide triphosphate hydrolases"/>
    <property type="match status" value="1"/>
</dbReference>
<keyword evidence="2" id="KW-0547">Nucleotide-binding</keyword>
<dbReference type="SUPFAM" id="SSF52058">
    <property type="entry name" value="L domain-like"/>
    <property type="match status" value="1"/>
</dbReference>
<dbReference type="CDD" id="cd14798">
    <property type="entry name" value="RX-CC_like"/>
    <property type="match status" value="1"/>
</dbReference>
<dbReference type="InterPro" id="IPR002182">
    <property type="entry name" value="NB-ARC"/>
</dbReference>
<accession>A0A2P5FLF0</accession>
<feature type="domain" description="Disease resistance R13L4/SHOC-2-like LRR" evidence="7">
    <location>
        <begin position="585"/>
        <end position="914"/>
    </location>
</feature>
<dbReference type="Pfam" id="PF00931">
    <property type="entry name" value="NB-ARC"/>
    <property type="match status" value="1"/>
</dbReference>
<evidence type="ECO:0000259" key="7">
    <source>
        <dbReference type="Pfam" id="PF23598"/>
    </source>
</evidence>
<dbReference type="PANTHER" id="PTHR23155">
    <property type="entry name" value="DISEASE RESISTANCE PROTEIN RP"/>
    <property type="match status" value="1"/>
</dbReference>
<dbReference type="InterPro" id="IPR041118">
    <property type="entry name" value="Rx_N"/>
</dbReference>
<evidence type="ECO:0000256" key="2">
    <source>
        <dbReference type="ARBA" id="ARBA00022741"/>
    </source>
</evidence>
<evidence type="ECO:0000259" key="4">
    <source>
        <dbReference type="Pfam" id="PF00931"/>
    </source>
</evidence>
<dbReference type="FunFam" id="1.10.10.10:FF:000322">
    <property type="entry name" value="Probable disease resistance protein At1g63360"/>
    <property type="match status" value="1"/>
</dbReference>
<dbReference type="Gene3D" id="3.80.10.10">
    <property type="entry name" value="Ribonuclease Inhibitor"/>
    <property type="match status" value="1"/>
</dbReference>
<keyword evidence="3" id="KW-0611">Plant defense</keyword>
<dbReference type="OrthoDB" id="646178at2759"/>
<reference evidence="9" key="1">
    <citation type="submission" date="2016-06" db="EMBL/GenBank/DDBJ databases">
        <title>Parallel loss of symbiosis genes in relatives of nitrogen-fixing non-legume Parasponia.</title>
        <authorList>
            <person name="Van Velzen R."/>
            <person name="Holmer R."/>
            <person name="Bu F."/>
            <person name="Rutten L."/>
            <person name="Van Zeijl A."/>
            <person name="Liu W."/>
            <person name="Santuari L."/>
            <person name="Cao Q."/>
            <person name="Sharma T."/>
            <person name="Shen D."/>
            <person name="Roswanjaya Y."/>
            <person name="Wardhani T."/>
            <person name="Kalhor M.S."/>
            <person name="Jansen J."/>
            <person name="Van den Hoogen J."/>
            <person name="Gungor B."/>
            <person name="Hartog M."/>
            <person name="Hontelez J."/>
            <person name="Verver J."/>
            <person name="Yang W.-C."/>
            <person name="Schijlen E."/>
            <person name="Repin R."/>
            <person name="Schilthuizen M."/>
            <person name="Schranz E."/>
            <person name="Heidstra R."/>
            <person name="Miyata K."/>
            <person name="Fedorova E."/>
            <person name="Kohlen W."/>
            <person name="Bisseling T."/>
            <person name="Smit S."/>
            <person name="Geurts R."/>
        </authorList>
    </citation>
    <scope>NUCLEOTIDE SEQUENCE [LARGE SCALE GENOMIC DNA]</scope>
    <source>
        <strain evidence="9">cv. RG33-2</strain>
    </source>
</reference>
<dbReference type="AlphaFoldDB" id="A0A2P5FLF0"/>
<dbReference type="InterPro" id="IPR058922">
    <property type="entry name" value="WHD_DRP"/>
</dbReference>
<dbReference type="InterPro" id="IPR036388">
    <property type="entry name" value="WH-like_DNA-bd_sf"/>
</dbReference>
<dbReference type="InterPro" id="IPR042197">
    <property type="entry name" value="Apaf_helical"/>
</dbReference>
<dbReference type="EMBL" id="JXTC01000023">
    <property type="protein sequence ID" value="PON98627.1"/>
    <property type="molecule type" value="Genomic_DNA"/>
</dbReference>
<dbReference type="InParanoid" id="A0A2P5FLF0"/>
<feature type="domain" description="NB-ARC" evidence="4">
    <location>
        <begin position="163"/>
        <end position="356"/>
    </location>
</feature>
<dbReference type="Proteomes" id="UP000237000">
    <property type="component" value="Unassembled WGS sequence"/>
</dbReference>
<organism evidence="8 9">
    <name type="scientific">Trema orientale</name>
    <name type="common">Charcoal tree</name>
    <name type="synonym">Celtis orientalis</name>
    <dbReference type="NCBI Taxonomy" id="63057"/>
    <lineage>
        <taxon>Eukaryota</taxon>
        <taxon>Viridiplantae</taxon>
        <taxon>Streptophyta</taxon>
        <taxon>Embryophyta</taxon>
        <taxon>Tracheophyta</taxon>
        <taxon>Spermatophyta</taxon>
        <taxon>Magnoliopsida</taxon>
        <taxon>eudicotyledons</taxon>
        <taxon>Gunneridae</taxon>
        <taxon>Pentapetalae</taxon>
        <taxon>rosids</taxon>
        <taxon>fabids</taxon>
        <taxon>Rosales</taxon>
        <taxon>Cannabaceae</taxon>
        <taxon>Trema</taxon>
    </lineage>
</organism>
<comment type="caution">
    <text evidence="8">The sequence shown here is derived from an EMBL/GenBank/DDBJ whole genome shotgun (WGS) entry which is preliminary data.</text>
</comment>
<dbReference type="Gene3D" id="1.10.8.430">
    <property type="entry name" value="Helical domain of apoptotic protease-activating factors"/>
    <property type="match status" value="1"/>
</dbReference>
<dbReference type="InterPro" id="IPR038005">
    <property type="entry name" value="RX-like_CC"/>
</dbReference>
<proteinExistence type="predicted"/>
<dbReference type="Gene3D" id="1.10.10.10">
    <property type="entry name" value="Winged helix-like DNA-binding domain superfamily/Winged helix DNA-binding domain"/>
    <property type="match status" value="1"/>
</dbReference>
<dbReference type="Pfam" id="PF18052">
    <property type="entry name" value="Rx_N"/>
    <property type="match status" value="1"/>
</dbReference>
<evidence type="ECO:0000256" key="1">
    <source>
        <dbReference type="ARBA" id="ARBA00022737"/>
    </source>
</evidence>
<evidence type="ECO:0000259" key="5">
    <source>
        <dbReference type="Pfam" id="PF18052"/>
    </source>
</evidence>
<protein>
    <submittedName>
        <fullName evidence="8">NB-ARC domain, LRR domain containing protein</fullName>
    </submittedName>
</protein>
<dbReference type="InterPro" id="IPR055414">
    <property type="entry name" value="LRR_R13L4/SHOC2-like"/>
</dbReference>
<gene>
    <name evidence="8" type="ORF">TorRG33x02_055270</name>
</gene>
<dbReference type="InterPro" id="IPR044974">
    <property type="entry name" value="Disease_R_plants"/>
</dbReference>
<dbReference type="FunFam" id="1.10.8.430:FF:000003">
    <property type="entry name" value="Probable disease resistance protein At5g66910"/>
    <property type="match status" value="1"/>
</dbReference>
<dbReference type="InterPro" id="IPR032675">
    <property type="entry name" value="LRR_dom_sf"/>
</dbReference>
<evidence type="ECO:0000256" key="3">
    <source>
        <dbReference type="ARBA" id="ARBA00022821"/>
    </source>
</evidence>
<dbReference type="Pfam" id="PF23559">
    <property type="entry name" value="WHD_DRP"/>
    <property type="match status" value="1"/>
</dbReference>
<feature type="domain" description="Disease resistance protein winged helix" evidence="6">
    <location>
        <begin position="449"/>
        <end position="524"/>
    </location>
</feature>
<dbReference type="GO" id="GO:0098542">
    <property type="term" value="P:defense response to other organism"/>
    <property type="evidence" value="ECO:0007669"/>
    <property type="project" value="TreeGrafter"/>
</dbReference>
<dbReference type="SUPFAM" id="SSF52540">
    <property type="entry name" value="P-loop containing nucleoside triphosphate hydrolases"/>
    <property type="match status" value="1"/>
</dbReference>
<dbReference type="Gene3D" id="1.20.5.4130">
    <property type="match status" value="1"/>
</dbReference>
<dbReference type="Pfam" id="PF23598">
    <property type="entry name" value="LRR_14"/>
    <property type="match status" value="1"/>
</dbReference>
<evidence type="ECO:0000313" key="8">
    <source>
        <dbReference type="EMBL" id="PON98627.1"/>
    </source>
</evidence>
<dbReference type="InterPro" id="IPR027417">
    <property type="entry name" value="P-loop_NTPase"/>
</dbReference>
<dbReference type="FunFam" id="3.40.50.300:FF:001091">
    <property type="entry name" value="Probable disease resistance protein At1g61300"/>
    <property type="match status" value="1"/>
</dbReference>
<evidence type="ECO:0000259" key="6">
    <source>
        <dbReference type="Pfam" id="PF23559"/>
    </source>
</evidence>